<evidence type="ECO:0000256" key="4">
    <source>
        <dbReference type="ARBA" id="ARBA00022729"/>
    </source>
</evidence>
<evidence type="ECO:0000256" key="5">
    <source>
        <dbReference type="ARBA" id="ARBA00022801"/>
    </source>
</evidence>
<dbReference type="PANTHER" id="PTHR11802">
    <property type="entry name" value="SERINE PROTEASE FAMILY S10 SERINE CARBOXYPEPTIDASE"/>
    <property type="match status" value="1"/>
</dbReference>
<evidence type="ECO:0000256" key="7">
    <source>
        <dbReference type="SAM" id="SignalP"/>
    </source>
</evidence>
<dbReference type="InterPro" id="IPR001563">
    <property type="entry name" value="Peptidase_S10"/>
</dbReference>
<protein>
    <recommendedName>
        <fullName evidence="9">Carboxypeptidase</fullName>
    </recommendedName>
</protein>
<feature type="chain" id="PRO_5008584730" description="Carboxypeptidase" evidence="7">
    <location>
        <begin position="18"/>
        <end position="467"/>
    </location>
</feature>
<dbReference type="InterPro" id="IPR033124">
    <property type="entry name" value="Ser_caboxypep_his_AS"/>
</dbReference>
<evidence type="ECO:0000256" key="3">
    <source>
        <dbReference type="ARBA" id="ARBA00022670"/>
    </source>
</evidence>
<dbReference type="EMBL" id="GECU01028204">
    <property type="protein sequence ID" value="JAS79502.1"/>
    <property type="molecule type" value="Transcribed_RNA"/>
</dbReference>
<proteinExistence type="inferred from homology"/>
<dbReference type="PROSITE" id="PS00560">
    <property type="entry name" value="CARBOXYPEPT_SER_HIS"/>
    <property type="match status" value="1"/>
</dbReference>
<evidence type="ECO:0000256" key="1">
    <source>
        <dbReference type="ARBA" id="ARBA00009431"/>
    </source>
</evidence>
<accession>A0A1B6HXT1</accession>
<keyword evidence="5" id="KW-0378">Hydrolase</keyword>
<dbReference type="GO" id="GO:0006508">
    <property type="term" value="P:proteolysis"/>
    <property type="evidence" value="ECO:0007669"/>
    <property type="project" value="UniProtKB-KW"/>
</dbReference>
<dbReference type="PRINTS" id="PR00724">
    <property type="entry name" value="CRBOXYPTASEC"/>
</dbReference>
<dbReference type="GO" id="GO:0004185">
    <property type="term" value="F:serine-type carboxypeptidase activity"/>
    <property type="evidence" value="ECO:0007669"/>
    <property type="project" value="InterPro"/>
</dbReference>
<reference evidence="8" key="1">
    <citation type="submission" date="2015-11" db="EMBL/GenBank/DDBJ databases">
        <title>De novo transcriptome assembly of four potential Pierce s Disease insect vectors from Arizona vineyards.</title>
        <authorList>
            <person name="Tassone E.E."/>
        </authorList>
    </citation>
    <scope>NUCLEOTIDE SEQUENCE</scope>
</reference>
<dbReference type="Pfam" id="PF00450">
    <property type="entry name" value="Peptidase_S10"/>
    <property type="match status" value="1"/>
</dbReference>
<dbReference type="PANTHER" id="PTHR11802:SF3">
    <property type="entry name" value="RETINOID-INDUCIBLE SERINE CARBOXYPEPTIDASE"/>
    <property type="match status" value="1"/>
</dbReference>
<organism evidence="8">
    <name type="scientific">Homalodisca liturata</name>
    <dbReference type="NCBI Taxonomy" id="320908"/>
    <lineage>
        <taxon>Eukaryota</taxon>
        <taxon>Metazoa</taxon>
        <taxon>Ecdysozoa</taxon>
        <taxon>Arthropoda</taxon>
        <taxon>Hexapoda</taxon>
        <taxon>Insecta</taxon>
        <taxon>Pterygota</taxon>
        <taxon>Neoptera</taxon>
        <taxon>Paraneoptera</taxon>
        <taxon>Hemiptera</taxon>
        <taxon>Auchenorrhyncha</taxon>
        <taxon>Membracoidea</taxon>
        <taxon>Cicadellidae</taxon>
        <taxon>Cicadellinae</taxon>
        <taxon>Proconiini</taxon>
        <taxon>Homalodisca</taxon>
    </lineage>
</organism>
<keyword evidence="6" id="KW-0325">Glycoprotein</keyword>
<comment type="similarity">
    <text evidence="1">Belongs to the peptidase S10 family.</text>
</comment>
<evidence type="ECO:0000256" key="2">
    <source>
        <dbReference type="ARBA" id="ARBA00022645"/>
    </source>
</evidence>
<evidence type="ECO:0000313" key="8">
    <source>
        <dbReference type="EMBL" id="JAS79502.1"/>
    </source>
</evidence>
<dbReference type="Gene3D" id="3.40.50.1820">
    <property type="entry name" value="alpha/beta hydrolase"/>
    <property type="match status" value="1"/>
</dbReference>
<gene>
    <name evidence="8" type="ORF">g.21989</name>
</gene>
<feature type="signal peptide" evidence="7">
    <location>
        <begin position="1"/>
        <end position="17"/>
    </location>
</feature>
<evidence type="ECO:0000256" key="6">
    <source>
        <dbReference type="ARBA" id="ARBA00023180"/>
    </source>
</evidence>
<keyword evidence="4 7" id="KW-0732">Signal</keyword>
<evidence type="ECO:0008006" key="9">
    <source>
        <dbReference type="Google" id="ProtNLM"/>
    </source>
</evidence>
<dbReference type="SUPFAM" id="SSF53474">
    <property type="entry name" value="alpha/beta-Hydrolases"/>
    <property type="match status" value="1"/>
</dbReference>
<keyword evidence="2" id="KW-0121">Carboxypeptidase</keyword>
<keyword evidence="3" id="KW-0645">Protease</keyword>
<dbReference type="AlphaFoldDB" id="A0A1B6HXT1"/>
<dbReference type="InterPro" id="IPR029058">
    <property type="entry name" value="AB_hydrolase_fold"/>
</dbReference>
<name>A0A1B6HXT1_9HEMI</name>
<sequence>MWSQLIVISAVLTLIASRGDNFGKPLFLTILLERGEYKLAQYLSRVTPEIGNTTSYSGFFTVNKQCDSHLFFWFFPAQQIDWNDKPLLLWLQGGPGVSSMYGLFEEIGPFKSYPEGLKKRQYSWNTENNLLFIDQPVGTGYSFTGNNCFPTSDTAASEELYQAVLQFHQLFPDFQKNKFFISGQSYAGHYIPALGHNIHKYNNRSDVKINLTAMLIGNGLSDSVTQIDYASFLYQTGLVDDTGRDIYKSYQDKFVKQVHDKDWANAINTRNYLLRNLFNETVGSQVSIYNYLLQSTSKPKHWYEFIQTSDVRSALQVGNLQFSEFNGDTNNAMSNATIHSVKPWVEELLEVYPIIFYNGQLDIICGYPMMINFLRSLSWSGEARYLNATRTKWCVGQDLAGYYKGVHNLYDVMVRGAGHSVPKDQPLWAYTFVNSITSGTPDNPLHALTRCSEPGGMSSEQHTEDYE</sequence>